<dbReference type="GO" id="GO:0016020">
    <property type="term" value="C:membrane"/>
    <property type="evidence" value="ECO:0007669"/>
    <property type="project" value="UniProtKB-SubCell"/>
</dbReference>
<name>A0A6L7IMK8_9ACTN</name>
<dbReference type="SMART" id="SM01079">
    <property type="entry name" value="CHASE"/>
    <property type="match status" value="1"/>
</dbReference>
<accession>A0A6L7IMK8</accession>
<gene>
    <name evidence="5" type="ORF">GS424_000780</name>
</gene>
<evidence type="ECO:0000313" key="5">
    <source>
        <dbReference type="EMBL" id="QOS68442.1"/>
    </source>
</evidence>
<dbReference type="RefSeq" id="WP_160940704.1">
    <property type="nucleotide sequence ID" value="NZ_CP063310.1"/>
</dbReference>
<keyword evidence="4" id="KW-0472">Membrane</keyword>
<dbReference type="PROSITE" id="PS50839">
    <property type="entry name" value="CHASE"/>
    <property type="match status" value="1"/>
</dbReference>
<organism evidence="5 6">
    <name type="scientific">Eggerthella guodeyinii</name>
    <dbReference type="NCBI Taxonomy" id="2690837"/>
    <lineage>
        <taxon>Bacteria</taxon>
        <taxon>Bacillati</taxon>
        <taxon>Actinomycetota</taxon>
        <taxon>Coriobacteriia</taxon>
        <taxon>Eggerthellales</taxon>
        <taxon>Eggerthellaceae</taxon>
        <taxon>Eggerthella</taxon>
    </lineage>
</organism>
<evidence type="ECO:0000256" key="2">
    <source>
        <dbReference type="ARBA" id="ARBA00022692"/>
    </source>
</evidence>
<dbReference type="Gene3D" id="3.30.70.270">
    <property type="match status" value="1"/>
</dbReference>
<dbReference type="Gene3D" id="3.30.450.350">
    <property type="entry name" value="CHASE domain"/>
    <property type="match status" value="1"/>
</dbReference>
<dbReference type="GO" id="GO:0003824">
    <property type="term" value="F:catalytic activity"/>
    <property type="evidence" value="ECO:0007669"/>
    <property type="project" value="UniProtKB-ARBA"/>
</dbReference>
<proteinExistence type="predicted"/>
<dbReference type="NCBIfam" id="TIGR00254">
    <property type="entry name" value="GGDEF"/>
    <property type="match status" value="1"/>
</dbReference>
<dbReference type="Pfam" id="PF03924">
    <property type="entry name" value="CHASE"/>
    <property type="match status" value="1"/>
</dbReference>
<comment type="subcellular location">
    <subcellularLocation>
        <location evidence="1">Membrane</location>
    </subcellularLocation>
</comment>
<dbReference type="SMART" id="SM00267">
    <property type="entry name" value="GGDEF"/>
    <property type="match status" value="1"/>
</dbReference>
<dbReference type="InterPro" id="IPR000160">
    <property type="entry name" value="GGDEF_dom"/>
</dbReference>
<dbReference type="SUPFAM" id="SSF55073">
    <property type="entry name" value="Nucleotide cyclase"/>
    <property type="match status" value="1"/>
</dbReference>
<evidence type="ECO:0000256" key="3">
    <source>
        <dbReference type="ARBA" id="ARBA00022989"/>
    </source>
</evidence>
<evidence type="ECO:0000256" key="1">
    <source>
        <dbReference type="ARBA" id="ARBA00004370"/>
    </source>
</evidence>
<reference evidence="5 6" key="1">
    <citation type="submission" date="2020-10" db="EMBL/GenBank/DDBJ databases">
        <title>Eggerthella sp. nov., isolated from human feces.</title>
        <authorList>
            <person name="Yajun G."/>
        </authorList>
    </citation>
    <scope>NUCLEOTIDE SEQUENCE [LARGE SCALE GENOMIC DNA]</scope>
    <source>
        <strain evidence="5 6">HF-1101</strain>
    </source>
</reference>
<dbReference type="CDD" id="cd01949">
    <property type="entry name" value="GGDEF"/>
    <property type="match status" value="1"/>
</dbReference>
<dbReference type="InterPro" id="IPR052163">
    <property type="entry name" value="DGC-Regulatory_Protein"/>
</dbReference>
<dbReference type="Proteomes" id="UP000478463">
    <property type="component" value="Chromosome"/>
</dbReference>
<dbReference type="AlphaFoldDB" id="A0A6L7IMK8"/>
<dbReference type="EMBL" id="CP063310">
    <property type="protein sequence ID" value="QOS68442.1"/>
    <property type="molecule type" value="Genomic_DNA"/>
</dbReference>
<dbReference type="InterPro" id="IPR029787">
    <property type="entry name" value="Nucleotide_cyclase"/>
</dbReference>
<evidence type="ECO:0000313" key="6">
    <source>
        <dbReference type="Proteomes" id="UP000478463"/>
    </source>
</evidence>
<dbReference type="InterPro" id="IPR042240">
    <property type="entry name" value="CHASE_sf"/>
</dbReference>
<dbReference type="KEGG" id="egd:GS424_000780"/>
<dbReference type="GO" id="GO:0007165">
    <property type="term" value="P:signal transduction"/>
    <property type="evidence" value="ECO:0007669"/>
    <property type="project" value="UniProtKB-ARBA"/>
</dbReference>
<dbReference type="PANTHER" id="PTHR46663:SF2">
    <property type="entry name" value="GGDEF DOMAIN-CONTAINING PROTEIN"/>
    <property type="match status" value="1"/>
</dbReference>
<dbReference type="PROSITE" id="PS50887">
    <property type="entry name" value="GGDEF"/>
    <property type="match status" value="1"/>
</dbReference>
<protein>
    <submittedName>
        <fullName evidence="5">Sensor domain-containing diguanylate cyclase</fullName>
    </submittedName>
</protein>
<dbReference type="PANTHER" id="PTHR46663">
    <property type="entry name" value="DIGUANYLATE CYCLASE DGCT-RELATED"/>
    <property type="match status" value="1"/>
</dbReference>
<keyword evidence="3" id="KW-1133">Transmembrane helix</keyword>
<dbReference type="Pfam" id="PF00990">
    <property type="entry name" value="GGDEF"/>
    <property type="match status" value="1"/>
</dbReference>
<keyword evidence="2" id="KW-0812">Transmembrane</keyword>
<dbReference type="InterPro" id="IPR043128">
    <property type="entry name" value="Rev_trsase/Diguanyl_cyclase"/>
</dbReference>
<evidence type="ECO:0000256" key="4">
    <source>
        <dbReference type="ARBA" id="ARBA00023136"/>
    </source>
</evidence>
<sequence>MARRGREQSCKRMLPLHPATFAICTALVICVVAYFAWDDVTRRKEDALHTDQVYSARIESVLTSLFHKTDVLEAMIIAEGGSLSEDTFTSLAISLNEGTGVRAIQYLPEGVVTYVYPREGNEATLNTSVFDNPERREDALLAVETRQITLSGPYELLQGGLGLVARNPVFFGEGDNEAFWGFVVVVLDLPQALDPIDLSDLEEAGYNYELYTSSDAGERLSIASSQVPPGNDAVEYGVSVPNHDWTLRLVPKDGWLDRNMLLATGLFGLAMSLLLAIVVRQMQIKRHVLHTLATSDELTGLHNRRWLAEELERWCADESRSFAVCYLDLNGFKEVNDTLGHRQGDRLLVHMADRLRAAFDDADAIVRMGGDEFVVARRDVGPDDVDALVTDLRMTIGKPIALDEAVRSLTAGIGVALFPDDGTDYDALLHCADENMYRDKRAEKASASAQL</sequence>
<dbReference type="InterPro" id="IPR006189">
    <property type="entry name" value="CHASE_dom"/>
</dbReference>